<sequence length="177" mass="19411">MMFEIGRNLLWIGSIFAVLGCGPQVDAQEPAPVAATSLPGAAKEIANLVRTEKLDDLALWVEGAGITYDPGGQMDPGIRCFLVGGASCPLNSGKVREILSGRTFTYFHHVDDDTVVVSYIREGARPAFNASPQTFLPERYLEDYVSCLLVRIEGRWRLQESIFFAETEGPFSPEPDV</sequence>
<protein>
    <recommendedName>
        <fullName evidence="3">SnoaL-like domain-containing protein</fullName>
    </recommendedName>
</protein>
<dbReference type="PROSITE" id="PS51257">
    <property type="entry name" value="PROKAR_LIPOPROTEIN"/>
    <property type="match status" value="1"/>
</dbReference>
<reference evidence="2" key="1">
    <citation type="journal article" date="2019" name="Int. J. Syst. Evol. Microbiol.">
        <title>The Global Catalogue of Microorganisms (GCM) 10K type strain sequencing project: providing services to taxonomists for standard genome sequencing and annotation.</title>
        <authorList>
            <consortium name="The Broad Institute Genomics Platform"/>
            <consortium name="The Broad Institute Genome Sequencing Center for Infectious Disease"/>
            <person name="Wu L."/>
            <person name="Ma J."/>
        </authorList>
    </citation>
    <scope>NUCLEOTIDE SEQUENCE [LARGE SCALE GENOMIC DNA]</scope>
    <source>
        <strain evidence="2">JCM 12928</strain>
    </source>
</reference>
<evidence type="ECO:0008006" key="3">
    <source>
        <dbReference type="Google" id="ProtNLM"/>
    </source>
</evidence>
<comment type="caution">
    <text evidence="1">The sequence shown here is derived from an EMBL/GenBank/DDBJ whole genome shotgun (WGS) entry which is preliminary data.</text>
</comment>
<dbReference type="EMBL" id="BAAAGA010000005">
    <property type="protein sequence ID" value="GAA0622516.1"/>
    <property type="molecule type" value="Genomic_DNA"/>
</dbReference>
<keyword evidence="2" id="KW-1185">Reference proteome</keyword>
<evidence type="ECO:0000313" key="2">
    <source>
        <dbReference type="Proteomes" id="UP001501352"/>
    </source>
</evidence>
<name>A0ABP3S4A6_9CAUL</name>
<organism evidence="1 2">
    <name type="scientific">Brevundimonas kwangchunensis</name>
    <dbReference type="NCBI Taxonomy" id="322163"/>
    <lineage>
        <taxon>Bacteria</taxon>
        <taxon>Pseudomonadati</taxon>
        <taxon>Pseudomonadota</taxon>
        <taxon>Alphaproteobacteria</taxon>
        <taxon>Caulobacterales</taxon>
        <taxon>Caulobacteraceae</taxon>
        <taxon>Brevundimonas</taxon>
    </lineage>
</organism>
<gene>
    <name evidence="1" type="ORF">GCM10009422_18100</name>
</gene>
<dbReference type="Proteomes" id="UP001501352">
    <property type="component" value="Unassembled WGS sequence"/>
</dbReference>
<evidence type="ECO:0000313" key="1">
    <source>
        <dbReference type="EMBL" id="GAA0622516.1"/>
    </source>
</evidence>
<accession>A0ABP3S4A6</accession>
<proteinExistence type="predicted"/>